<name>A0A1H7K3B0_9RHOB</name>
<keyword evidence="2" id="KW-1185">Reference proteome</keyword>
<dbReference type="EMBL" id="FOAG01000002">
    <property type="protein sequence ID" value="SEK80910.1"/>
    <property type="molecule type" value="Genomic_DNA"/>
</dbReference>
<dbReference type="Proteomes" id="UP000199582">
    <property type="component" value="Unassembled WGS sequence"/>
</dbReference>
<reference evidence="1 2" key="1">
    <citation type="submission" date="2016-10" db="EMBL/GenBank/DDBJ databases">
        <authorList>
            <person name="de Groot N.N."/>
        </authorList>
    </citation>
    <scope>NUCLEOTIDE SEQUENCE [LARGE SCALE GENOMIC DNA]</scope>
    <source>
        <strain evidence="1 2">DSM 100674</strain>
    </source>
</reference>
<evidence type="ECO:0008006" key="3">
    <source>
        <dbReference type="Google" id="ProtNLM"/>
    </source>
</evidence>
<dbReference type="AlphaFoldDB" id="A0A1H7K3B0"/>
<organism evidence="1 2">
    <name type="scientific">Roseovarius azorensis</name>
    <dbReference type="NCBI Taxonomy" id="1287727"/>
    <lineage>
        <taxon>Bacteria</taxon>
        <taxon>Pseudomonadati</taxon>
        <taxon>Pseudomonadota</taxon>
        <taxon>Alphaproteobacteria</taxon>
        <taxon>Rhodobacterales</taxon>
        <taxon>Roseobacteraceae</taxon>
        <taxon>Roseovarius</taxon>
    </lineage>
</organism>
<sequence length="109" mass="12876">MSRASSVCFQNEYLKLVADRINYTGDIDFEFLDNLEFLDNERKRARSVKDAIVNIYDDFMDLALEEESVEVAFEKFFDVHWNIEAYHAGIPGYDLVPVALRECLKWIWE</sequence>
<evidence type="ECO:0000313" key="2">
    <source>
        <dbReference type="Proteomes" id="UP000199582"/>
    </source>
</evidence>
<dbReference type="STRING" id="1287727.SAMN05443999_102310"/>
<gene>
    <name evidence="1" type="ORF">SAMN05443999_102310</name>
</gene>
<proteinExistence type="predicted"/>
<accession>A0A1H7K3B0</accession>
<protein>
    <recommendedName>
        <fullName evidence="3">CdiI immunity protein domain-containing protein</fullName>
    </recommendedName>
</protein>
<evidence type="ECO:0000313" key="1">
    <source>
        <dbReference type="EMBL" id="SEK80910.1"/>
    </source>
</evidence>